<dbReference type="AlphaFoldDB" id="A0A6A4WKP0"/>
<dbReference type="EMBL" id="VIIS01000642">
    <property type="protein sequence ID" value="KAF0306683.1"/>
    <property type="molecule type" value="Genomic_DNA"/>
</dbReference>
<organism evidence="1 2">
    <name type="scientific">Amphibalanus amphitrite</name>
    <name type="common">Striped barnacle</name>
    <name type="synonym">Balanus amphitrite</name>
    <dbReference type="NCBI Taxonomy" id="1232801"/>
    <lineage>
        <taxon>Eukaryota</taxon>
        <taxon>Metazoa</taxon>
        <taxon>Ecdysozoa</taxon>
        <taxon>Arthropoda</taxon>
        <taxon>Crustacea</taxon>
        <taxon>Multicrustacea</taxon>
        <taxon>Cirripedia</taxon>
        <taxon>Thoracica</taxon>
        <taxon>Thoracicalcarea</taxon>
        <taxon>Balanomorpha</taxon>
        <taxon>Balanoidea</taxon>
        <taxon>Balanidae</taxon>
        <taxon>Amphibalaninae</taxon>
        <taxon>Amphibalanus</taxon>
    </lineage>
</organism>
<dbReference type="OrthoDB" id="6373033at2759"/>
<keyword evidence="2" id="KW-1185">Reference proteome</keyword>
<accession>A0A6A4WKP0</accession>
<name>A0A6A4WKP0_AMPAM</name>
<evidence type="ECO:0000313" key="2">
    <source>
        <dbReference type="Proteomes" id="UP000440578"/>
    </source>
</evidence>
<sequence>MTSRRPVEPCSWSDHDLVIAETTLQRERRRPAEVTIRSTRDLVPDALCLELLVSDWSAVYGATDPADKWKAWLAVWSPVIDRHMPEKKIRQRHSPAPWITENDELQTMMRERDLADAERRAQPADEQAAQRYRLCRNRVKSAQFSAKSDFFLTSYRRSRRTTWKDIRRFLISPRAGASSASSSPSGPRWADRLNEYFASVGPSVAAALEEAQRVTEPLPPRPPRVVSGAFRVHPVTLSELSAAVKPGMSEPAADWEQFVRRLGRPGRYQTLVAALLSLNFVPIALSQTLTAFYGHTPPHHCRVSKATLLRWLRPGTDGLCSECGTEENTEHVICDCPRYQAARSRYLGHVPTLEVLQERPDAVVRFMRRTGLLQQRETR</sequence>
<comment type="caution">
    <text evidence="1">The sequence shown here is derived from an EMBL/GenBank/DDBJ whole genome shotgun (WGS) entry which is preliminary data.</text>
</comment>
<proteinExistence type="predicted"/>
<gene>
    <name evidence="1" type="ORF">FJT64_021879</name>
</gene>
<protein>
    <submittedName>
        <fullName evidence="1">Uncharacterized protein</fullName>
    </submittedName>
</protein>
<evidence type="ECO:0000313" key="1">
    <source>
        <dbReference type="EMBL" id="KAF0306683.1"/>
    </source>
</evidence>
<dbReference type="Proteomes" id="UP000440578">
    <property type="component" value="Unassembled WGS sequence"/>
</dbReference>
<reference evidence="1 2" key="1">
    <citation type="submission" date="2019-07" db="EMBL/GenBank/DDBJ databases">
        <title>Draft genome assembly of a fouling barnacle, Amphibalanus amphitrite (Darwin, 1854): The first reference genome for Thecostraca.</title>
        <authorList>
            <person name="Kim W."/>
        </authorList>
    </citation>
    <scope>NUCLEOTIDE SEQUENCE [LARGE SCALE GENOMIC DNA]</scope>
    <source>
        <strain evidence="1">SNU_AA5</strain>
        <tissue evidence="1">Soma without cirri and trophi</tissue>
    </source>
</reference>